<accession>A0AAE1NV90</accession>
<evidence type="ECO:0000313" key="3">
    <source>
        <dbReference type="Proteomes" id="UP001292094"/>
    </source>
</evidence>
<reference evidence="2" key="1">
    <citation type="submission" date="2023-11" db="EMBL/GenBank/DDBJ databases">
        <title>Genome assemblies of two species of porcelain crab, Petrolisthes cinctipes and Petrolisthes manimaculis (Anomura: Porcellanidae).</title>
        <authorList>
            <person name="Angst P."/>
        </authorList>
    </citation>
    <scope>NUCLEOTIDE SEQUENCE</scope>
    <source>
        <strain evidence="2">PB745_02</strain>
        <tissue evidence="2">Gill</tissue>
    </source>
</reference>
<dbReference type="EMBL" id="JAWZYT010003745">
    <property type="protein sequence ID" value="KAK4296925.1"/>
    <property type="molecule type" value="Genomic_DNA"/>
</dbReference>
<evidence type="ECO:0000313" key="2">
    <source>
        <dbReference type="EMBL" id="KAK4296925.1"/>
    </source>
</evidence>
<comment type="caution">
    <text evidence="2">The sequence shown here is derived from an EMBL/GenBank/DDBJ whole genome shotgun (WGS) entry which is preliminary data.</text>
</comment>
<feature type="compositionally biased region" description="Pro residues" evidence="1">
    <location>
        <begin position="28"/>
        <end position="37"/>
    </location>
</feature>
<name>A0AAE1NV90_9EUCA</name>
<dbReference type="AlphaFoldDB" id="A0AAE1NV90"/>
<sequence>MVPKNRLRANHILIDQVATKAIRKEIGDPPPPPPPAAAAPTEFDEKLEREGWCALFDTDKIKRLGGKGSTFHRQIKTDGEACSVLFSKIVIMQSHDGEEKQNKKRKKTTAGAGGGGLPIFTTTVYISSLHIITTTVRTSLLPTIHFHYHSSHIITTHLHYHRSHIITTHYTSSLPQFSRQRTSSQPITHLYYHSSNIIFSSLTVSLLYLIKIGKWSLPNESSIGSHWQEVAIDGETRDRADCPADQKHHHKLLYQEDSRQSRQSGRYHRISSSSPALPGDLPRDDLEVVASIACSSPRVTEQVLKQLDARRAG</sequence>
<protein>
    <submittedName>
        <fullName evidence="2">Uncharacterized protein</fullName>
    </submittedName>
</protein>
<keyword evidence="3" id="KW-1185">Reference proteome</keyword>
<organism evidence="2 3">
    <name type="scientific">Petrolisthes manimaculis</name>
    <dbReference type="NCBI Taxonomy" id="1843537"/>
    <lineage>
        <taxon>Eukaryota</taxon>
        <taxon>Metazoa</taxon>
        <taxon>Ecdysozoa</taxon>
        <taxon>Arthropoda</taxon>
        <taxon>Crustacea</taxon>
        <taxon>Multicrustacea</taxon>
        <taxon>Malacostraca</taxon>
        <taxon>Eumalacostraca</taxon>
        <taxon>Eucarida</taxon>
        <taxon>Decapoda</taxon>
        <taxon>Pleocyemata</taxon>
        <taxon>Anomura</taxon>
        <taxon>Galatheoidea</taxon>
        <taxon>Porcellanidae</taxon>
        <taxon>Petrolisthes</taxon>
    </lineage>
</organism>
<proteinExistence type="predicted"/>
<evidence type="ECO:0000256" key="1">
    <source>
        <dbReference type="SAM" id="MobiDB-lite"/>
    </source>
</evidence>
<feature type="region of interest" description="Disordered" evidence="1">
    <location>
        <begin position="255"/>
        <end position="282"/>
    </location>
</feature>
<feature type="region of interest" description="Disordered" evidence="1">
    <location>
        <begin position="24"/>
        <end position="43"/>
    </location>
</feature>
<gene>
    <name evidence="2" type="ORF">Pmani_030613</name>
</gene>
<dbReference type="Proteomes" id="UP001292094">
    <property type="component" value="Unassembled WGS sequence"/>
</dbReference>